<feature type="region of interest" description="Disordered" evidence="1">
    <location>
        <begin position="180"/>
        <end position="201"/>
    </location>
</feature>
<evidence type="ECO:0000313" key="3">
    <source>
        <dbReference type="EMBL" id="JAT39184.1"/>
    </source>
</evidence>
<feature type="transmembrane region" description="Helical" evidence="2">
    <location>
        <begin position="29"/>
        <end position="49"/>
    </location>
</feature>
<keyword evidence="2" id="KW-0812">Transmembrane</keyword>
<proteinExistence type="predicted"/>
<evidence type="ECO:0000256" key="2">
    <source>
        <dbReference type="SAM" id="Phobius"/>
    </source>
</evidence>
<sequence>LQPPGGRRVLAGYAVFRGRTTQLSRMRSWLLLVSGFMICFLTYWSGALYTDPVRPYNPLEAGVYAATNHTVFALGLAFILTSFIFGTKTFISDLFSWSGFVPLSKLSYSMYMVHNIPQIAAAAAARTPSKFDVYGLVSWTLSDLTLGLLLSLVLFLYIETPCRYLFKHLTTGKSDHRSVKTSEDVKDVKEESDWSYRLTNP</sequence>
<accession>A0A1B6MTC2</accession>
<feature type="non-terminal residue" evidence="3">
    <location>
        <position position="1"/>
    </location>
</feature>
<reference evidence="3" key="1">
    <citation type="submission" date="2015-11" db="EMBL/GenBank/DDBJ databases">
        <title>De novo transcriptome assembly of four potential Pierce s Disease insect vectors from Arizona vineyards.</title>
        <authorList>
            <person name="Tassone E.E."/>
        </authorList>
    </citation>
    <scope>NUCLEOTIDE SEQUENCE</scope>
</reference>
<feature type="compositionally biased region" description="Basic and acidic residues" evidence="1">
    <location>
        <begin position="180"/>
        <end position="194"/>
    </location>
</feature>
<organism evidence="3">
    <name type="scientific">Graphocephala atropunctata</name>
    <dbReference type="NCBI Taxonomy" id="36148"/>
    <lineage>
        <taxon>Eukaryota</taxon>
        <taxon>Metazoa</taxon>
        <taxon>Ecdysozoa</taxon>
        <taxon>Arthropoda</taxon>
        <taxon>Hexapoda</taxon>
        <taxon>Insecta</taxon>
        <taxon>Pterygota</taxon>
        <taxon>Neoptera</taxon>
        <taxon>Paraneoptera</taxon>
        <taxon>Hemiptera</taxon>
        <taxon>Auchenorrhyncha</taxon>
        <taxon>Membracoidea</taxon>
        <taxon>Cicadellidae</taxon>
        <taxon>Cicadellinae</taxon>
        <taxon>Cicadellini</taxon>
        <taxon>Graphocephala</taxon>
    </lineage>
</organism>
<keyword evidence="2" id="KW-0472">Membrane</keyword>
<evidence type="ECO:0008006" key="4">
    <source>
        <dbReference type="Google" id="ProtNLM"/>
    </source>
</evidence>
<evidence type="ECO:0000256" key="1">
    <source>
        <dbReference type="SAM" id="MobiDB-lite"/>
    </source>
</evidence>
<protein>
    <recommendedName>
        <fullName evidence="4">Acyltransferase 3 domain-containing protein</fullName>
    </recommendedName>
</protein>
<dbReference type="EMBL" id="GEBQ01000793">
    <property type="protein sequence ID" value="JAT39184.1"/>
    <property type="molecule type" value="Transcribed_RNA"/>
</dbReference>
<feature type="transmembrane region" description="Helical" evidence="2">
    <location>
        <begin position="61"/>
        <end position="85"/>
    </location>
</feature>
<name>A0A1B6MTC2_9HEMI</name>
<feature type="transmembrane region" description="Helical" evidence="2">
    <location>
        <begin position="137"/>
        <end position="158"/>
    </location>
</feature>
<gene>
    <name evidence="3" type="ORF">g.8326</name>
</gene>
<dbReference type="InterPro" id="IPR052728">
    <property type="entry name" value="O2_lipid_transport_reg"/>
</dbReference>
<dbReference type="PANTHER" id="PTHR11161">
    <property type="entry name" value="O-ACYLTRANSFERASE"/>
    <property type="match status" value="1"/>
</dbReference>
<dbReference type="AlphaFoldDB" id="A0A1B6MTC2"/>
<keyword evidence="2" id="KW-1133">Transmembrane helix</keyword>
<dbReference type="PANTHER" id="PTHR11161:SF0">
    <property type="entry name" value="O-ACYLTRANSFERASE LIKE PROTEIN"/>
    <property type="match status" value="1"/>
</dbReference>